<dbReference type="Gene3D" id="3.30.530.20">
    <property type="match status" value="1"/>
</dbReference>
<dbReference type="Pfam" id="PF10604">
    <property type="entry name" value="Polyketide_cyc2"/>
    <property type="match status" value="1"/>
</dbReference>
<gene>
    <name evidence="1" type="ORF">GZ78_08120</name>
</gene>
<proteinExistence type="predicted"/>
<dbReference type="EMBL" id="JOKH01000002">
    <property type="protein sequence ID" value="KEQ17657.1"/>
    <property type="molecule type" value="Genomic_DNA"/>
</dbReference>
<evidence type="ECO:0000313" key="1">
    <source>
        <dbReference type="EMBL" id="KEQ17657.1"/>
    </source>
</evidence>
<dbReference type="OrthoDB" id="5735806at2"/>
<dbReference type="SUPFAM" id="SSF55961">
    <property type="entry name" value="Bet v1-like"/>
    <property type="match status" value="1"/>
</dbReference>
<name>A0A081NGT4_9GAMM</name>
<dbReference type="eggNOG" id="ENOG5032VH9">
    <property type="taxonomic scope" value="Bacteria"/>
</dbReference>
<dbReference type="AlphaFoldDB" id="A0A081NGT4"/>
<reference evidence="1 2" key="1">
    <citation type="submission" date="2014-06" db="EMBL/GenBank/DDBJ databases">
        <title>Whole Genome Sequences of Three Symbiotic Endozoicomonas Bacteria.</title>
        <authorList>
            <person name="Neave M.J."/>
            <person name="Apprill A."/>
            <person name="Voolstra C.R."/>
        </authorList>
    </citation>
    <scope>NUCLEOTIDE SEQUENCE [LARGE SCALE GENOMIC DNA]</scope>
    <source>
        <strain evidence="1 2">DSM 25634</strain>
    </source>
</reference>
<evidence type="ECO:0000313" key="2">
    <source>
        <dbReference type="Proteomes" id="UP000028073"/>
    </source>
</evidence>
<comment type="caution">
    <text evidence="1">The sequence shown here is derived from an EMBL/GenBank/DDBJ whole genome shotgun (WGS) entry which is preliminary data.</text>
</comment>
<protein>
    <recommendedName>
        <fullName evidence="3">Ribosome association toxin RatA</fullName>
    </recommendedName>
</protein>
<organism evidence="1 2">
    <name type="scientific">Endozoicomonas numazuensis</name>
    <dbReference type="NCBI Taxonomy" id="1137799"/>
    <lineage>
        <taxon>Bacteria</taxon>
        <taxon>Pseudomonadati</taxon>
        <taxon>Pseudomonadota</taxon>
        <taxon>Gammaproteobacteria</taxon>
        <taxon>Oceanospirillales</taxon>
        <taxon>Endozoicomonadaceae</taxon>
        <taxon>Endozoicomonas</taxon>
    </lineage>
</organism>
<evidence type="ECO:0008006" key="3">
    <source>
        <dbReference type="Google" id="ProtNLM"/>
    </source>
</evidence>
<accession>A0A081NGT4</accession>
<dbReference type="CDD" id="cd07812">
    <property type="entry name" value="SRPBCC"/>
    <property type="match status" value="1"/>
</dbReference>
<dbReference type="InterPro" id="IPR019587">
    <property type="entry name" value="Polyketide_cyclase/dehydratase"/>
</dbReference>
<dbReference type="InterPro" id="IPR023393">
    <property type="entry name" value="START-like_dom_sf"/>
</dbReference>
<sequence>MMKKSIAVGVTLFVLGGLSFWPAENSRMAISSTVVIDLPVEQSWEKMSDLAVSHYYVPDVVDTQILTEKTQGLRVSRRVFKSEDQYVDETVVEWNEGSGFVIKLHNETFFLPFNEGRFRYQIAEAGEQQTEFTGTMSFEPPMGLLGDWLFRNVLASPIEETVDQTVLSLRYFYETGQPVSEEIRATL</sequence>
<dbReference type="RefSeq" id="WP_034834473.1">
    <property type="nucleotide sequence ID" value="NZ_JOKH01000002.1"/>
</dbReference>
<keyword evidence="2" id="KW-1185">Reference proteome</keyword>
<dbReference type="Proteomes" id="UP000028073">
    <property type="component" value="Unassembled WGS sequence"/>
</dbReference>